<reference evidence="3 4" key="1">
    <citation type="journal article" date="2016" name="Nat. Commun.">
        <title>Thousands of microbial genomes shed light on interconnected biogeochemical processes in an aquifer system.</title>
        <authorList>
            <person name="Anantharaman K."/>
            <person name="Brown C.T."/>
            <person name="Hug L.A."/>
            <person name="Sharon I."/>
            <person name="Castelle C.J."/>
            <person name="Probst A.J."/>
            <person name="Thomas B.C."/>
            <person name="Singh A."/>
            <person name="Wilkins M.J."/>
            <person name="Karaoz U."/>
            <person name="Brodie E.L."/>
            <person name="Williams K.H."/>
            <person name="Hubbard S.S."/>
            <person name="Banfield J.F."/>
        </authorList>
    </citation>
    <scope>NUCLEOTIDE SEQUENCE [LARGE SCALE GENOMIC DNA]</scope>
</reference>
<evidence type="ECO:0000313" key="4">
    <source>
        <dbReference type="Proteomes" id="UP000177370"/>
    </source>
</evidence>
<sequence length="290" mass="32508">MKKILIPILLLLIFTPTVSFAAEIFFGVDKGSFAPNEDFLVRVLMNTEDLAVNAIGGTVLFPSELLELKEIRDGNSSINFWIEKPHDVENGQVAFSGIITGGLSGEKVFLFELVFHSKRSGRSLIRFGDIQVLQNDGLGTKISTKEIPLSLYISQSSDGLQFDLTIRDIDPPEDFKPIVGSDPSLFDGKYFIAFSTVDKGGGIDHYEIRERNFWSFWGEYVVAESPYLLKDQSLSKNLYIRAIDKSGNERTVKIKAQNSLLRFPVNLILGILLVICVFFLGKILSKFLKR</sequence>
<name>A0A1F6V6A2_9BACT</name>
<keyword evidence="1" id="KW-0472">Membrane</keyword>
<keyword evidence="2" id="KW-0732">Signal</keyword>
<evidence type="ECO:0000313" key="3">
    <source>
        <dbReference type="EMBL" id="OGI65155.1"/>
    </source>
</evidence>
<accession>A0A1F6V6A2</accession>
<dbReference type="Proteomes" id="UP000177370">
    <property type="component" value="Unassembled WGS sequence"/>
</dbReference>
<protein>
    <recommendedName>
        <fullName evidence="5">Cohesin domain-containing protein</fullName>
    </recommendedName>
</protein>
<gene>
    <name evidence="3" type="ORF">A2647_04360</name>
</gene>
<evidence type="ECO:0000256" key="1">
    <source>
        <dbReference type="SAM" id="Phobius"/>
    </source>
</evidence>
<comment type="caution">
    <text evidence="3">The sequence shown here is derived from an EMBL/GenBank/DDBJ whole genome shotgun (WGS) entry which is preliminary data.</text>
</comment>
<evidence type="ECO:0008006" key="5">
    <source>
        <dbReference type="Google" id="ProtNLM"/>
    </source>
</evidence>
<proteinExistence type="predicted"/>
<keyword evidence="1" id="KW-0812">Transmembrane</keyword>
<dbReference type="EMBL" id="MFTP01000022">
    <property type="protein sequence ID" value="OGI65155.1"/>
    <property type="molecule type" value="Genomic_DNA"/>
</dbReference>
<organism evidence="3 4">
    <name type="scientific">Candidatus Nomurabacteria bacterium RIFCSPHIGHO2_01_FULL_40_24b</name>
    <dbReference type="NCBI Taxonomy" id="1801739"/>
    <lineage>
        <taxon>Bacteria</taxon>
        <taxon>Candidatus Nomuraibacteriota</taxon>
    </lineage>
</organism>
<dbReference type="Gene3D" id="2.60.40.680">
    <property type="match status" value="1"/>
</dbReference>
<evidence type="ECO:0000256" key="2">
    <source>
        <dbReference type="SAM" id="SignalP"/>
    </source>
</evidence>
<keyword evidence="1" id="KW-1133">Transmembrane helix</keyword>
<dbReference type="AlphaFoldDB" id="A0A1F6V6A2"/>
<dbReference type="CDD" id="cd08547">
    <property type="entry name" value="Type_II_cohesin"/>
    <property type="match status" value="1"/>
</dbReference>
<feature type="transmembrane region" description="Helical" evidence="1">
    <location>
        <begin position="263"/>
        <end position="284"/>
    </location>
</feature>
<feature type="signal peptide" evidence="2">
    <location>
        <begin position="1"/>
        <end position="21"/>
    </location>
</feature>
<feature type="chain" id="PRO_5009527161" description="Cohesin domain-containing protein" evidence="2">
    <location>
        <begin position="22"/>
        <end position="290"/>
    </location>
</feature>